<reference evidence="2 3" key="1">
    <citation type="submission" date="2021-03" db="EMBL/GenBank/DDBJ databases">
        <title>Geobacter metallireducens gen. nov. sp. nov., a microorganism capable of coupling the complete oxidation of organic compounds to the reduction of iron and other metals.</title>
        <authorList>
            <person name="Li Y."/>
        </authorList>
    </citation>
    <scope>NUCLEOTIDE SEQUENCE [LARGE SCALE GENOMIC DNA]</scope>
    <source>
        <strain evidence="2 3">Jerry-YX</strain>
    </source>
</reference>
<evidence type="ECO:0000256" key="1">
    <source>
        <dbReference type="SAM" id="MobiDB-lite"/>
    </source>
</evidence>
<organism evidence="2 3">
    <name type="scientific">Geobacter benzoatilyticus</name>
    <dbReference type="NCBI Taxonomy" id="2815309"/>
    <lineage>
        <taxon>Bacteria</taxon>
        <taxon>Pseudomonadati</taxon>
        <taxon>Thermodesulfobacteriota</taxon>
        <taxon>Desulfuromonadia</taxon>
        <taxon>Geobacterales</taxon>
        <taxon>Geobacteraceae</taxon>
        <taxon>Geobacter</taxon>
    </lineage>
</organism>
<proteinExistence type="predicted"/>
<feature type="region of interest" description="Disordered" evidence="1">
    <location>
        <begin position="65"/>
        <end position="89"/>
    </location>
</feature>
<keyword evidence="3" id="KW-1185">Reference proteome</keyword>
<protein>
    <submittedName>
        <fullName evidence="2">Regulatory protein GemA</fullName>
    </submittedName>
</protein>
<dbReference type="EMBL" id="CP071382">
    <property type="protein sequence ID" value="QSV44908.1"/>
    <property type="molecule type" value="Genomic_DNA"/>
</dbReference>
<dbReference type="Pfam" id="PF06252">
    <property type="entry name" value="GemA"/>
    <property type="match status" value="1"/>
</dbReference>
<sequence length="156" mass="17493">MASKAVRDGRQPITRGQISAIHTLKTRLGMDEESYRALLQEFGGVESSKELSWFQADELIDEMKRKAGQKPQVNHKGKRHRSLEGRAGMATPAQLRKIEAVWAEVSRVEDPEERAKALRSFVGKIAQVSDLRFLDRRGVAKVIAALTAMQKRRGLA</sequence>
<dbReference type="InterPro" id="IPR009363">
    <property type="entry name" value="Phage_Mu_Gp16"/>
</dbReference>
<name>A0ABX7Q0I5_9BACT</name>
<evidence type="ECO:0000313" key="2">
    <source>
        <dbReference type="EMBL" id="QSV44908.1"/>
    </source>
</evidence>
<dbReference type="Proteomes" id="UP000663651">
    <property type="component" value="Chromosome"/>
</dbReference>
<dbReference type="RefSeq" id="WP_207162722.1">
    <property type="nucleotide sequence ID" value="NZ_CP071382.1"/>
</dbReference>
<gene>
    <name evidence="2" type="ORF">JZM60_12200</name>
</gene>
<accession>A0ABX7Q0I5</accession>
<evidence type="ECO:0000313" key="3">
    <source>
        <dbReference type="Proteomes" id="UP000663651"/>
    </source>
</evidence>